<dbReference type="InterPro" id="IPR001938">
    <property type="entry name" value="Thaumatin"/>
</dbReference>
<dbReference type="SMART" id="SM00205">
    <property type="entry name" value="THN"/>
    <property type="match status" value="1"/>
</dbReference>
<evidence type="ECO:0000313" key="2">
    <source>
        <dbReference type="Proteomes" id="UP000604825"/>
    </source>
</evidence>
<keyword evidence="2" id="KW-1185">Reference proteome</keyword>
<dbReference type="AlphaFoldDB" id="A0A811SAZ1"/>
<name>A0A811SAZ1_9POAL</name>
<comment type="caution">
    <text evidence="1">The sequence shown here is derived from an EMBL/GenBank/DDBJ whole genome shotgun (WGS) entry which is preliminary data.</text>
</comment>
<sequence>MVVEAAAPGCPVTGCLVDLNERCPAELCAGGEQAQACRSACEAFGTPEYCCSGQFGNPDTCRPSVYSQMFKAACPRSYSYAYDDATSTFTCIRHRLLHHLLPASLRHAQQFQFRCTTKPFQPNASSQVPAGNSNT</sequence>
<dbReference type="InterPro" id="IPR037176">
    <property type="entry name" value="Osmotin/thaumatin-like_sf"/>
</dbReference>
<dbReference type="OrthoDB" id="430315at2759"/>
<dbReference type="Pfam" id="PF00314">
    <property type="entry name" value="Thaumatin"/>
    <property type="match status" value="1"/>
</dbReference>
<dbReference type="PANTHER" id="PTHR31048">
    <property type="entry name" value="OS03G0233200 PROTEIN"/>
    <property type="match status" value="1"/>
</dbReference>
<reference evidence="1" key="1">
    <citation type="submission" date="2020-10" db="EMBL/GenBank/DDBJ databases">
        <authorList>
            <person name="Han B."/>
            <person name="Lu T."/>
            <person name="Zhao Q."/>
            <person name="Huang X."/>
            <person name="Zhao Y."/>
        </authorList>
    </citation>
    <scope>NUCLEOTIDE SEQUENCE</scope>
</reference>
<dbReference type="PROSITE" id="PS51367">
    <property type="entry name" value="THAUMATIN_2"/>
    <property type="match status" value="1"/>
</dbReference>
<gene>
    <name evidence="1" type="ORF">NCGR_LOCUS62581</name>
</gene>
<organism evidence="1 2">
    <name type="scientific">Miscanthus lutarioriparius</name>
    <dbReference type="NCBI Taxonomy" id="422564"/>
    <lineage>
        <taxon>Eukaryota</taxon>
        <taxon>Viridiplantae</taxon>
        <taxon>Streptophyta</taxon>
        <taxon>Embryophyta</taxon>
        <taxon>Tracheophyta</taxon>
        <taxon>Spermatophyta</taxon>
        <taxon>Magnoliopsida</taxon>
        <taxon>Liliopsida</taxon>
        <taxon>Poales</taxon>
        <taxon>Poaceae</taxon>
        <taxon>PACMAD clade</taxon>
        <taxon>Panicoideae</taxon>
        <taxon>Andropogonodae</taxon>
        <taxon>Andropogoneae</taxon>
        <taxon>Saccharinae</taxon>
        <taxon>Miscanthus</taxon>
    </lineage>
</organism>
<evidence type="ECO:0000313" key="1">
    <source>
        <dbReference type="EMBL" id="CAD6338483.1"/>
    </source>
</evidence>
<proteinExistence type="predicted"/>
<protein>
    <recommendedName>
        <fullName evidence="3">Thaumatin-like protein</fullName>
    </recommendedName>
</protein>
<dbReference type="Gene3D" id="2.60.110.10">
    <property type="entry name" value="Thaumatin"/>
    <property type="match status" value="1"/>
</dbReference>
<dbReference type="SUPFAM" id="SSF49870">
    <property type="entry name" value="Osmotin, thaumatin-like protein"/>
    <property type="match status" value="1"/>
</dbReference>
<dbReference type="Proteomes" id="UP000604825">
    <property type="component" value="Unassembled WGS sequence"/>
</dbReference>
<evidence type="ECO:0008006" key="3">
    <source>
        <dbReference type="Google" id="ProtNLM"/>
    </source>
</evidence>
<accession>A0A811SAZ1</accession>
<dbReference type="EMBL" id="CAJGYO010000019">
    <property type="protein sequence ID" value="CAD6338483.1"/>
    <property type="molecule type" value="Genomic_DNA"/>
</dbReference>